<protein>
    <recommendedName>
        <fullName evidence="13">Claudin</fullName>
    </recommendedName>
</protein>
<evidence type="ECO:0000256" key="5">
    <source>
        <dbReference type="ARBA" id="ARBA00022475"/>
    </source>
</evidence>
<dbReference type="AlphaFoldDB" id="A0A3P8YD07"/>
<dbReference type="Pfam" id="PF00822">
    <property type="entry name" value="PMP22_Claudin"/>
    <property type="match status" value="1"/>
</dbReference>
<evidence type="ECO:0000256" key="10">
    <source>
        <dbReference type="SAM" id="Phobius"/>
    </source>
</evidence>
<dbReference type="OrthoDB" id="8928700at2759"/>
<dbReference type="InParanoid" id="A0A3P8YD07"/>
<dbReference type="Gene3D" id="1.20.140.150">
    <property type="match status" value="1"/>
</dbReference>
<keyword evidence="7" id="KW-0965">Cell junction</keyword>
<evidence type="ECO:0000256" key="1">
    <source>
        <dbReference type="ARBA" id="ARBA00004435"/>
    </source>
</evidence>
<dbReference type="PRINTS" id="PR01077">
    <property type="entry name" value="CLAUDIN"/>
</dbReference>
<dbReference type="Proteomes" id="UP000265140">
    <property type="component" value="Chromosome 8"/>
</dbReference>
<evidence type="ECO:0000256" key="3">
    <source>
        <dbReference type="ARBA" id="ARBA00008295"/>
    </source>
</evidence>
<evidence type="ECO:0000256" key="7">
    <source>
        <dbReference type="ARBA" id="ARBA00022949"/>
    </source>
</evidence>
<evidence type="ECO:0000256" key="4">
    <source>
        <dbReference type="ARBA" id="ARBA00022427"/>
    </source>
</evidence>
<proteinExistence type="inferred from homology"/>
<keyword evidence="4" id="KW-0796">Tight junction</keyword>
<keyword evidence="8 10" id="KW-1133">Transmembrane helix</keyword>
<dbReference type="STRING" id="8010.ENSELUP00000014459"/>
<dbReference type="OMA" id="FMVEWKK"/>
<dbReference type="GeneTree" id="ENSGT00940000155387"/>
<feature type="transmembrane region" description="Helical" evidence="10">
    <location>
        <begin position="117"/>
        <end position="140"/>
    </location>
</feature>
<evidence type="ECO:0000313" key="12">
    <source>
        <dbReference type="Proteomes" id="UP000265140"/>
    </source>
</evidence>
<keyword evidence="12" id="KW-1185">Reference proteome</keyword>
<feature type="transmembrane region" description="Helical" evidence="10">
    <location>
        <begin position="160"/>
        <end position="185"/>
    </location>
</feature>
<evidence type="ECO:0000313" key="11">
    <source>
        <dbReference type="Ensembl" id="ENSELUP00000014459.2"/>
    </source>
</evidence>
<dbReference type="Ensembl" id="ENSELUT00000023404.3">
    <property type="protein sequence ID" value="ENSELUP00000014459.2"/>
    <property type="gene ID" value="ENSELUG00000014488.3"/>
</dbReference>
<dbReference type="Bgee" id="ENSELUG00000014488">
    <property type="expression patterns" value="Expressed in stomach and 8 other cell types or tissues"/>
</dbReference>
<dbReference type="PANTHER" id="PTHR12002">
    <property type="entry name" value="CLAUDIN"/>
    <property type="match status" value="1"/>
</dbReference>
<reference evidence="11" key="3">
    <citation type="submission" date="2025-08" db="UniProtKB">
        <authorList>
            <consortium name="Ensembl"/>
        </authorList>
    </citation>
    <scope>IDENTIFICATION</scope>
</reference>
<name>A0A3P8YD07_ESOLU</name>
<keyword evidence="5" id="KW-1003">Cell membrane</keyword>
<accession>A0A3P8YD07</accession>
<dbReference type="GO" id="GO:0005886">
    <property type="term" value="C:plasma membrane"/>
    <property type="evidence" value="ECO:0007669"/>
    <property type="project" value="UniProtKB-SubCell"/>
</dbReference>
<dbReference type="KEGG" id="els:105007442"/>
<comment type="similarity">
    <text evidence="3">Belongs to the claudin family.</text>
</comment>
<dbReference type="InterPro" id="IPR004031">
    <property type="entry name" value="PMP22/EMP/MP20/Claudin"/>
</dbReference>
<evidence type="ECO:0000256" key="2">
    <source>
        <dbReference type="ARBA" id="ARBA00004651"/>
    </source>
</evidence>
<dbReference type="GeneID" id="105007442"/>
<evidence type="ECO:0000256" key="6">
    <source>
        <dbReference type="ARBA" id="ARBA00022692"/>
    </source>
</evidence>
<dbReference type="GO" id="GO:0005198">
    <property type="term" value="F:structural molecule activity"/>
    <property type="evidence" value="ECO:0007669"/>
    <property type="project" value="InterPro"/>
</dbReference>
<sequence>MTSSGVQLFGYALALIGVLGSVVATTMVEWKRHSYTENTITSKEIYLGLWSSCTVDVTRNTMCATYKSIFHQPAEILATRVVMILSIMLSAIGLLLATLGVKCTHCLEPDEKAKSRVAVVGGVFFIIAAVLALSVTSWFANTVVKSFEFSESYIPSYDRFEFGNAVLVSWGAAFCSLVGGCLLACQLPGICREGPVTVSHPRVDGFARHHSDYV</sequence>
<reference evidence="11" key="4">
    <citation type="submission" date="2025-09" db="UniProtKB">
        <authorList>
            <consortium name="Ensembl"/>
        </authorList>
    </citation>
    <scope>IDENTIFICATION</scope>
</reference>
<evidence type="ECO:0008006" key="13">
    <source>
        <dbReference type="Google" id="ProtNLM"/>
    </source>
</evidence>
<organism evidence="11 12">
    <name type="scientific">Esox lucius</name>
    <name type="common">Northern pike</name>
    <dbReference type="NCBI Taxonomy" id="8010"/>
    <lineage>
        <taxon>Eukaryota</taxon>
        <taxon>Metazoa</taxon>
        <taxon>Chordata</taxon>
        <taxon>Craniata</taxon>
        <taxon>Vertebrata</taxon>
        <taxon>Euteleostomi</taxon>
        <taxon>Actinopterygii</taxon>
        <taxon>Neopterygii</taxon>
        <taxon>Teleostei</taxon>
        <taxon>Protacanthopterygii</taxon>
        <taxon>Esociformes</taxon>
        <taxon>Esocidae</taxon>
        <taxon>Esox</taxon>
    </lineage>
</organism>
<keyword evidence="6 10" id="KW-0812">Transmembrane</keyword>
<feature type="transmembrane region" description="Helical" evidence="10">
    <location>
        <begin position="77"/>
        <end position="97"/>
    </location>
</feature>
<evidence type="ECO:0000256" key="9">
    <source>
        <dbReference type="ARBA" id="ARBA00023136"/>
    </source>
</evidence>
<dbReference type="InterPro" id="IPR006187">
    <property type="entry name" value="Claudin"/>
</dbReference>
<dbReference type="GO" id="GO:0005923">
    <property type="term" value="C:bicellular tight junction"/>
    <property type="evidence" value="ECO:0007669"/>
    <property type="project" value="UniProtKB-SubCell"/>
</dbReference>
<evidence type="ECO:0000256" key="8">
    <source>
        <dbReference type="ARBA" id="ARBA00022989"/>
    </source>
</evidence>
<keyword evidence="9 10" id="KW-0472">Membrane</keyword>
<dbReference type="RefSeq" id="XP_010864683.2">
    <property type="nucleotide sequence ID" value="XM_010866381.3"/>
</dbReference>
<reference evidence="12" key="1">
    <citation type="journal article" date="2014" name="PLoS ONE">
        <title>The genome and linkage map of the northern pike (Esox lucius): conserved synteny revealed between the salmonid sister group and the Neoteleostei.</title>
        <authorList>
            <person name="Rondeau E.B."/>
            <person name="Minkley D.R."/>
            <person name="Leong J.S."/>
            <person name="Messmer A.M."/>
            <person name="Jantzen J.R."/>
            <person name="von Schalburg K.R."/>
            <person name="Lemon C."/>
            <person name="Bird N.H."/>
            <person name="Koop B.F."/>
        </authorList>
    </citation>
    <scope>NUCLEOTIDE SEQUENCE</scope>
</reference>
<reference evidence="11" key="2">
    <citation type="submission" date="2020-02" db="EMBL/GenBank/DDBJ databases">
        <title>Esox lucius (northern pike) genome, fEsoLuc1, primary haplotype.</title>
        <authorList>
            <person name="Myers G."/>
            <person name="Karagic N."/>
            <person name="Meyer A."/>
            <person name="Pippel M."/>
            <person name="Reichard M."/>
            <person name="Winkler S."/>
            <person name="Tracey A."/>
            <person name="Sims Y."/>
            <person name="Howe K."/>
            <person name="Rhie A."/>
            <person name="Formenti G."/>
            <person name="Durbin R."/>
            <person name="Fedrigo O."/>
            <person name="Jarvis E.D."/>
        </authorList>
    </citation>
    <scope>NUCLEOTIDE SEQUENCE [LARGE SCALE GENOMIC DNA]</scope>
</reference>
<comment type="subcellular location">
    <subcellularLocation>
        <location evidence="1">Cell junction</location>
        <location evidence="1">Tight junction</location>
    </subcellularLocation>
    <subcellularLocation>
        <location evidence="2">Cell membrane</location>
        <topology evidence="2">Multi-pass membrane protein</topology>
    </subcellularLocation>
</comment>